<dbReference type="Proteomes" id="UP001372834">
    <property type="component" value="Unassembled WGS sequence"/>
</dbReference>
<proteinExistence type="inferred from homology"/>
<dbReference type="GO" id="GO:0043001">
    <property type="term" value="P:Golgi to plasma membrane protein transport"/>
    <property type="evidence" value="ECO:0007669"/>
    <property type="project" value="TreeGrafter"/>
</dbReference>
<protein>
    <submittedName>
        <fullName evidence="3">Uncharacterized protein</fullName>
    </submittedName>
</protein>
<reference evidence="3 4" key="1">
    <citation type="submission" date="2023-10" db="EMBL/GenBank/DDBJ databases">
        <title>Genomes of two closely related lineages of the louse Polyplax serrata with different host specificities.</title>
        <authorList>
            <person name="Martinu J."/>
            <person name="Tarabai H."/>
            <person name="Stefka J."/>
            <person name="Hypsa V."/>
        </authorList>
    </citation>
    <scope>NUCLEOTIDE SEQUENCE [LARGE SCALE GENOMIC DNA]</scope>
    <source>
        <strain evidence="3">HR10_N</strain>
    </source>
</reference>
<dbReference type="PANTHER" id="PTHR13465:SF2">
    <property type="entry name" value="PHAGOSOME ASSEMBLY FACTOR 1"/>
    <property type="match status" value="1"/>
</dbReference>
<sequence length="445" mass="50788">MLELEVIPERSLGCDQWEFILGMHFSQAVAIIQSQVGIIKGVQVLYSDTNPLSADLIINLSCDGVRLIFDSVSQRLKMIEVYNMKLIVLKYSGIIFNSPEVVPSLEQIEHSFGATHPGVYDQDKQIFQLNFRGLSFSFPVESKFEPGYAHGLGSLQLQNGSSPTVSKTSIYAGINIVDCRTPAMPICCYNGHVYLEHAEIVRERNRTKGLKLHLFTEGSCRYTEGKKQCLAREVMLGESCQDVVTSLGAPSRMFYKSEDKMKIHSPNPHKRVTRKSDYFYNYFTLGLDILFDASSQKAKKFVLHTNYPGHYNFNMYVNKDLYYRCEFRIDLHNSEPSFRCDGNTRPQDDPPPPGGNQRGKKGKKAEQKFPEELRITAYTKWKEMFHLVKKSDRPVVLNRASSTNTTNPFGSTFCYPFQDMIFEIMPNEHIASVTIYTPETKHQEV</sequence>
<comment type="caution">
    <text evidence="3">The sequence shown here is derived from an EMBL/GenBank/DDBJ whole genome shotgun (WGS) entry which is preliminary data.</text>
</comment>
<dbReference type="GO" id="GO:0005802">
    <property type="term" value="C:trans-Golgi network"/>
    <property type="evidence" value="ECO:0007669"/>
    <property type="project" value="TreeGrafter"/>
</dbReference>
<dbReference type="AlphaFoldDB" id="A0AAN8PTN9"/>
<evidence type="ECO:0000256" key="2">
    <source>
        <dbReference type="SAM" id="MobiDB-lite"/>
    </source>
</evidence>
<dbReference type="InterPro" id="IPR005373">
    <property type="entry name" value="PHAF1"/>
</dbReference>
<gene>
    <name evidence="3" type="ORF">RUM43_012747</name>
</gene>
<comment type="similarity">
    <text evidence="1">Belongs to the PHAF1 family.</text>
</comment>
<feature type="region of interest" description="Disordered" evidence="2">
    <location>
        <begin position="338"/>
        <end position="367"/>
    </location>
</feature>
<evidence type="ECO:0000256" key="1">
    <source>
        <dbReference type="ARBA" id="ARBA00024339"/>
    </source>
</evidence>
<evidence type="ECO:0000313" key="4">
    <source>
        <dbReference type="Proteomes" id="UP001372834"/>
    </source>
</evidence>
<accession>A0AAN8PTN9</accession>
<organism evidence="3 4">
    <name type="scientific">Polyplax serrata</name>
    <name type="common">Common mouse louse</name>
    <dbReference type="NCBI Taxonomy" id="468196"/>
    <lineage>
        <taxon>Eukaryota</taxon>
        <taxon>Metazoa</taxon>
        <taxon>Ecdysozoa</taxon>
        <taxon>Arthropoda</taxon>
        <taxon>Hexapoda</taxon>
        <taxon>Insecta</taxon>
        <taxon>Pterygota</taxon>
        <taxon>Neoptera</taxon>
        <taxon>Paraneoptera</taxon>
        <taxon>Psocodea</taxon>
        <taxon>Troctomorpha</taxon>
        <taxon>Phthiraptera</taxon>
        <taxon>Anoplura</taxon>
        <taxon>Polyplacidae</taxon>
        <taxon>Polyplax</taxon>
    </lineage>
</organism>
<dbReference type="Pfam" id="PF03676">
    <property type="entry name" value="PHAF1"/>
    <property type="match status" value="1"/>
</dbReference>
<evidence type="ECO:0000313" key="3">
    <source>
        <dbReference type="EMBL" id="KAK6633004.1"/>
    </source>
</evidence>
<dbReference type="PANTHER" id="PTHR13465">
    <property type="entry name" value="UPF0183 PROTEIN"/>
    <property type="match status" value="1"/>
</dbReference>
<dbReference type="InterPro" id="IPR039156">
    <property type="entry name" value="PHAF1/BROMI"/>
</dbReference>
<dbReference type="EMBL" id="JAWJWE010000006">
    <property type="protein sequence ID" value="KAK6633004.1"/>
    <property type="molecule type" value="Genomic_DNA"/>
</dbReference>
<name>A0AAN8PTN9_POLSC</name>